<dbReference type="EMBL" id="CP012333">
    <property type="protein sequence ID" value="AKV04487.1"/>
    <property type="molecule type" value="Genomic_DNA"/>
</dbReference>
<proteinExistence type="predicted"/>
<dbReference type="GO" id="GO:0003700">
    <property type="term" value="F:DNA-binding transcription factor activity"/>
    <property type="evidence" value="ECO:0007669"/>
    <property type="project" value="InterPro"/>
</dbReference>
<dbReference type="Gene3D" id="1.10.10.60">
    <property type="entry name" value="Homeodomain-like"/>
    <property type="match status" value="2"/>
</dbReference>
<dbReference type="InterPro" id="IPR018060">
    <property type="entry name" value="HTH_AraC"/>
</dbReference>
<dbReference type="AlphaFoldDB" id="A0A0K1QFQ3"/>
<dbReference type="PROSITE" id="PS00041">
    <property type="entry name" value="HTH_ARAC_FAMILY_1"/>
    <property type="match status" value="1"/>
</dbReference>
<dbReference type="PRINTS" id="PR00032">
    <property type="entry name" value="HTHARAC"/>
</dbReference>
<dbReference type="PANTHER" id="PTHR40055">
    <property type="entry name" value="TRANSCRIPTIONAL REGULATOR YGIV-RELATED"/>
    <property type="match status" value="1"/>
</dbReference>
<dbReference type="Pfam" id="PF06445">
    <property type="entry name" value="GyrI-like"/>
    <property type="match status" value="1"/>
</dbReference>
<dbReference type="OrthoDB" id="5337216at2"/>
<dbReference type="InterPro" id="IPR009057">
    <property type="entry name" value="Homeodomain-like_sf"/>
</dbReference>
<dbReference type="InterPro" id="IPR029442">
    <property type="entry name" value="GyrI-like"/>
</dbReference>
<protein>
    <submittedName>
        <fullName evidence="5">Transcriptional regulator, AraC family</fullName>
    </submittedName>
</protein>
<dbReference type="InterPro" id="IPR018062">
    <property type="entry name" value="HTH_AraC-typ_CS"/>
</dbReference>
<accession>A0A0K1QFQ3</accession>
<keyword evidence="1" id="KW-0805">Transcription regulation</keyword>
<reference evidence="5 6" key="1">
    <citation type="submission" date="2015-08" db="EMBL/GenBank/DDBJ databases">
        <authorList>
            <person name="Babu N.S."/>
            <person name="Beckwith C.J."/>
            <person name="Beseler K.G."/>
            <person name="Brison A."/>
            <person name="Carone J.V."/>
            <person name="Caskin T.P."/>
            <person name="Diamond M."/>
            <person name="Durham M.E."/>
            <person name="Foxe J.M."/>
            <person name="Go M."/>
            <person name="Henderson B.A."/>
            <person name="Jones I.B."/>
            <person name="McGettigan J.A."/>
            <person name="Micheletti S.J."/>
            <person name="Nasrallah M.E."/>
            <person name="Ortiz D."/>
            <person name="Piller C.R."/>
            <person name="Privatt S.R."/>
            <person name="Schneider S.L."/>
            <person name="Sharp S."/>
            <person name="Smith T.C."/>
            <person name="Stanton J.D."/>
            <person name="Ullery H.E."/>
            <person name="Wilson R.J."/>
            <person name="Serrano M.G."/>
            <person name="Buck G."/>
            <person name="Lee V."/>
            <person name="Wang Y."/>
            <person name="Carvalho R."/>
            <person name="Voegtly L."/>
            <person name="Shi R."/>
            <person name="Duckworth R."/>
            <person name="Johnson A."/>
            <person name="Loviza R."/>
            <person name="Walstead R."/>
            <person name="Shah Z."/>
            <person name="Kiflezghi M."/>
            <person name="Wade K."/>
            <person name="Ball S.L."/>
            <person name="Bradley K.W."/>
            <person name="Asai D.J."/>
            <person name="Bowman C.A."/>
            <person name="Russell D.A."/>
            <person name="Pope W.H."/>
            <person name="Jacobs-Sera D."/>
            <person name="Hendrix R.W."/>
            <person name="Hatfull G.F."/>
        </authorList>
    </citation>
    <scope>NUCLEOTIDE SEQUENCE [LARGE SCALE GENOMIC DNA]</scope>
    <source>
        <strain evidence="5 6">DSM 27648</strain>
    </source>
</reference>
<dbReference type="PROSITE" id="PS01124">
    <property type="entry name" value="HTH_ARAC_FAMILY_2"/>
    <property type="match status" value="1"/>
</dbReference>
<keyword evidence="2" id="KW-0238">DNA-binding</keyword>
<dbReference type="Proteomes" id="UP000064967">
    <property type="component" value="Chromosome"/>
</dbReference>
<dbReference type="SUPFAM" id="SSF55136">
    <property type="entry name" value="Probable bacterial effector-binding domain"/>
    <property type="match status" value="1"/>
</dbReference>
<dbReference type="STRING" id="1391654.AKJ09_11150"/>
<evidence type="ECO:0000256" key="1">
    <source>
        <dbReference type="ARBA" id="ARBA00023015"/>
    </source>
</evidence>
<dbReference type="SUPFAM" id="SSF46689">
    <property type="entry name" value="Homeodomain-like"/>
    <property type="match status" value="2"/>
</dbReference>
<dbReference type="Pfam" id="PF12833">
    <property type="entry name" value="HTH_18"/>
    <property type="match status" value="1"/>
</dbReference>
<dbReference type="GO" id="GO:0043565">
    <property type="term" value="F:sequence-specific DNA binding"/>
    <property type="evidence" value="ECO:0007669"/>
    <property type="project" value="InterPro"/>
</dbReference>
<evidence type="ECO:0000256" key="2">
    <source>
        <dbReference type="ARBA" id="ARBA00023125"/>
    </source>
</evidence>
<sequence length="308" mass="33846">MKKETRSFYEEIVQQAVGRIVHGLDEALDLGCLARGAALSPLHFHRIFRGIVGETPLELHRRLRLERAAHRLANGGASVTSIAFDAGYETHESFTRAFRDAYAASPSEFRERAAEERSACRRPPDVELAARCGIHFIEGKRLELPISIQPTGAAIMNVDIQTMPELRVAAVSHRGPYNTISNAFERLGGIVGPAGLIGLPGCKMLAIYHDDPETTPATELRADAGIVVPNDVALPPGLTEIKIPAGKYARTEHVGPYTLLGDTWSRLMGEWLPKSGHRINGMMYEVYKNTPMDTKPSDLLTELFLNIA</sequence>
<name>A0A0K1QFQ3_9BACT</name>
<dbReference type="PANTHER" id="PTHR40055:SF1">
    <property type="entry name" value="TRANSCRIPTIONAL REGULATOR YGIV-RELATED"/>
    <property type="match status" value="1"/>
</dbReference>
<feature type="domain" description="HTH araC/xylS-type" evidence="4">
    <location>
        <begin position="14"/>
        <end position="112"/>
    </location>
</feature>
<dbReference type="InterPro" id="IPR011256">
    <property type="entry name" value="Reg_factor_effector_dom_sf"/>
</dbReference>
<evidence type="ECO:0000313" key="5">
    <source>
        <dbReference type="EMBL" id="AKV04487.1"/>
    </source>
</evidence>
<gene>
    <name evidence="5" type="ORF">AKJ09_11150</name>
</gene>
<dbReference type="InterPro" id="IPR050908">
    <property type="entry name" value="SmbC-like"/>
</dbReference>
<dbReference type="InterPro" id="IPR020449">
    <property type="entry name" value="Tscrpt_reg_AraC-type_HTH"/>
</dbReference>
<keyword evidence="3" id="KW-0804">Transcription</keyword>
<dbReference type="KEGG" id="llu:AKJ09_11150"/>
<dbReference type="RefSeq" id="WP_146655091.1">
    <property type="nucleotide sequence ID" value="NZ_CP012333.1"/>
</dbReference>
<organism evidence="5 6">
    <name type="scientific">Labilithrix luteola</name>
    <dbReference type="NCBI Taxonomy" id="1391654"/>
    <lineage>
        <taxon>Bacteria</taxon>
        <taxon>Pseudomonadati</taxon>
        <taxon>Myxococcota</taxon>
        <taxon>Polyangia</taxon>
        <taxon>Polyangiales</taxon>
        <taxon>Labilitrichaceae</taxon>
        <taxon>Labilithrix</taxon>
    </lineage>
</organism>
<dbReference type="SMART" id="SM00342">
    <property type="entry name" value="HTH_ARAC"/>
    <property type="match status" value="1"/>
</dbReference>
<evidence type="ECO:0000259" key="4">
    <source>
        <dbReference type="PROSITE" id="PS01124"/>
    </source>
</evidence>
<keyword evidence="6" id="KW-1185">Reference proteome</keyword>
<evidence type="ECO:0000256" key="3">
    <source>
        <dbReference type="ARBA" id="ARBA00023163"/>
    </source>
</evidence>
<evidence type="ECO:0000313" key="6">
    <source>
        <dbReference type="Proteomes" id="UP000064967"/>
    </source>
</evidence>
<dbReference type="SMART" id="SM00871">
    <property type="entry name" value="AraC_E_bind"/>
    <property type="match status" value="1"/>
</dbReference>
<dbReference type="Gene3D" id="3.20.80.10">
    <property type="entry name" value="Regulatory factor, effector binding domain"/>
    <property type="match status" value="1"/>
</dbReference>
<dbReference type="InterPro" id="IPR010499">
    <property type="entry name" value="AraC_E-bd"/>
</dbReference>